<dbReference type="InterPro" id="IPR051910">
    <property type="entry name" value="ComF/GntX_DNA_util-trans"/>
</dbReference>
<sequence>MAQTLASPAMDAEASPPRSISGHFQRALGAIGGVWMRAARMALDIALPTLCVSCREPVHGEGVCAACWAKLSFIAPPFCPRLGIPFVYDPGPELLSMEAIASPPAYQRARAAVRYDDVARTLVHALKYQDRTDLAPTMGRWMARAGKELLDGADLLVPVPLHWRRGWGRRYNQSGALAKVISRQSGVKMASEALRRIRATEQQIGLSRKDRASNVQGAFGIADERKAEIQGRRVILVDDVLTSGATADACARALLRAKAAQVDVLVFARVVDTHRAPI</sequence>
<comment type="caution">
    <text evidence="4">The sequence shown here is derived from an EMBL/GenBank/DDBJ whole genome shotgun (WGS) entry which is preliminary data.</text>
</comment>
<dbReference type="Pfam" id="PF00156">
    <property type="entry name" value="Pribosyltran"/>
    <property type="match status" value="1"/>
</dbReference>
<dbReference type="InterPro" id="IPR029057">
    <property type="entry name" value="PRTase-like"/>
</dbReference>
<evidence type="ECO:0000256" key="1">
    <source>
        <dbReference type="ARBA" id="ARBA00008007"/>
    </source>
</evidence>
<comment type="similarity">
    <text evidence="1">Belongs to the ComF/GntX family.</text>
</comment>
<evidence type="ECO:0000313" key="4">
    <source>
        <dbReference type="EMBL" id="VIO80682.1"/>
    </source>
</evidence>
<dbReference type="InterPro" id="IPR044005">
    <property type="entry name" value="DZR_2"/>
</dbReference>
<dbReference type="SUPFAM" id="SSF53271">
    <property type="entry name" value="PRTase-like"/>
    <property type="match status" value="1"/>
</dbReference>
<dbReference type="Gene3D" id="3.40.50.2020">
    <property type="match status" value="1"/>
</dbReference>
<keyword evidence="4" id="KW-0808">Transferase</keyword>
<dbReference type="PANTHER" id="PTHR47505:SF1">
    <property type="entry name" value="DNA UTILIZATION PROTEIN YHGH"/>
    <property type="match status" value="1"/>
</dbReference>
<dbReference type="Proteomes" id="UP000328092">
    <property type="component" value="Unassembled WGS sequence"/>
</dbReference>
<dbReference type="CDD" id="cd06223">
    <property type="entry name" value="PRTases_typeI"/>
    <property type="match status" value="1"/>
</dbReference>
<feature type="domain" description="Double zinc ribbon" evidence="3">
    <location>
        <begin position="42"/>
        <end position="88"/>
    </location>
</feature>
<evidence type="ECO:0000259" key="2">
    <source>
        <dbReference type="Pfam" id="PF00156"/>
    </source>
</evidence>
<dbReference type="PANTHER" id="PTHR47505">
    <property type="entry name" value="DNA UTILIZATION PROTEIN YHGH"/>
    <property type="match status" value="1"/>
</dbReference>
<dbReference type="GO" id="GO:0004845">
    <property type="term" value="F:uracil phosphoribosyltransferase activity"/>
    <property type="evidence" value="ECO:0007669"/>
    <property type="project" value="UniProtKB-EC"/>
</dbReference>
<proteinExistence type="inferred from homology"/>
<keyword evidence="4" id="KW-0328">Glycosyltransferase</keyword>
<name>A0A508U3A5_9BRAD</name>
<evidence type="ECO:0000313" key="5">
    <source>
        <dbReference type="Proteomes" id="UP000328092"/>
    </source>
</evidence>
<dbReference type="AlphaFoldDB" id="A0A508U3A5"/>
<organism evidence="4 5">
    <name type="scientific">Bradyrhizobium ivorense</name>
    <dbReference type="NCBI Taxonomy" id="2511166"/>
    <lineage>
        <taxon>Bacteria</taxon>
        <taxon>Pseudomonadati</taxon>
        <taxon>Pseudomonadota</taxon>
        <taxon>Alphaproteobacteria</taxon>
        <taxon>Hyphomicrobiales</taxon>
        <taxon>Nitrobacteraceae</taxon>
        <taxon>Bradyrhizobium</taxon>
    </lineage>
</organism>
<dbReference type="InterPro" id="IPR000836">
    <property type="entry name" value="PRTase_dom"/>
</dbReference>
<protein>
    <submittedName>
        <fullName evidence="4">Bifunctional protein PyrR</fullName>
        <ecNumber evidence="4">2.4.2.9</ecNumber>
    </submittedName>
</protein>
<accession>A0A508U3A5</accession>
<dbReference type="Pfam" id="PF18912">
    <property type="entry name" value="DZR_2"/>
    <property type="match status" value="1"/>
</dbReference>
<dbReference type="EC" id="2.4.2.9" evidence="4"/>
<evidence type="ECO:0000259" key="3">
    <source>
        <dbReference type="Pfam" id="PF18912"/>
    </source>
</evidence>
<dbReference type="EMBL" id="CAADFC020000042">
    <property type="protein sequence ID" value="VIO80682.1"/>
    <property type="molecule type" value="Genomic_DNA"/>
</dbReference>
<reference evidence="4" key="1">
    <citation type="submission" date="2019-02" db="EMBL/GenBank/DDBJ databases">
        <authorList>
            <person name="Pothier F.J."/>
        </authorList>
    </citation>
    <scope>NUCLEOTIDE SEQUENCE</scope>
    <source>
        <strain evidence="4">CI-1B</strain>
    </source>
</reference>
<keyword evidence="5" id="KW-1185">Reference proteome</keyword>
<gene>
    <name evidence="4" type="primary">pyrR</name>
    <name evidence="4" type="ORF">CI1B_85000</name>
</gene>
<feature type="domain" description="Phosphoribosyltransferase" evidence="2">
    <location>
        <begin position="185"/>
        <end position="269"/>
    </location>
</feature>